<dbReference type="Pfam" id="PF07690">
    <property type="entry name" value="MFS_1"/>
    <property type="match status" value="1"/>
</dbReference>
<dbReference type="InterPro" id="IPR036259">
    <property type="entry name" value="MFS_trans_sf"/>
</dbReference>
<dbReference type="RefSeq" id="WP_208494257.1">
    <property type="nucleotide sequence ID" value="NZ_JAGFNP010000001.1"/>
</dbReference>
<gene>
    <name evidence="7" type="ORF">J5V16_01940</name>
</gene>
<comment type="caution">
    <text evidence="7">The sequence shown here is derived from an EMBL/GenBank/DDBJ whole genome shotgun (WGS) entry which is preliminary data.</text>
</comment>
<feature type="transmembrane region" description="Helical" evidence="6">
    <location>
        <begin position="298"/>
        <end position="319"/>
    </location>
</feature>
<evidence type="ECO:0000256" key="1">
    <source>
        <dbReference type="ARBA" id="ARBA00004651"/>
    </source>
</evidence>
<reference evidence="7 8" key="1">
    <citation type="submission" date="2021-03" db="EMBL/GenBank/DDBJ databases">
        <title>Glycomyces sp. nov., a novel actinomycete isolated from soil.</title>
        <authorList>
            <person name="Yang X."/>
            <person name="Xu X."/>
        </authorList>
    </citation>
    <scope>NUCLEOTIDE SEQUENCE [LARGE SCALE GENOMIC DNA]</scope>
    <source>
        <strain evidence="7 8">NEAU-S30</strain>
    </source>
</reference>
<feature type="transmembrane region" description="Helical" evidence="6">
    <location>
        <begin position="43"/>
        <end position="63"/>
    </location>
</feature>
<feature type="transmembrane region" description="Helical" evidence="6">
    <location>
        <begin position="369"/>
        <end position="395"/>
    </location>
</feature>
<organism evidence="7 8">
    <name type="scientific">Glycomyces niveus</name>
    <dbReference type="NCBI Taxonomy" id="2820287"/>
    <lineage>
        <taxon>Bacteria</taxon>
        <taxon>Bacillati</taxon>
        <taxon>Actinomycetota</taxon>
        <taxon>Actinomycetes</taxon>
        <taxon>Glycomycetales</taxon>
        <taxon>Glycomycetaceae</taxon>
        <taxon>Glycomyces</taxon>
    </lineage>
</organism>
<dbReference type="EMBL" id="JAGFNP010000001">
    <property type="protein sequence ID" value="MBO3731562.1"/>
    <property type="molecule type" value="Genomic_DNA"/>
</dbReference>
<sequence>MSRGLLGDRDVRPLWAAAACLSAAFWMLQISVALHVLAVAGTAALAAVQLAGVLPALLLTPVAGLAADRMRLRPLLLWTVTAQAAAVAGMAAAASTGDLVPLAACYAAQSFAMAFWPAARQQWLYGLIAPEQRQRANAAFGSLGGIMTIVGAIVAGLVSARSPVAAIGGAAALLACGAILLARIRETAPVKAAAAKERIASRLRSFGLGLREGFDAARRYPLARSVIWIGIAWGFIGGGYTVMLSGHVVDGLGGDAATVAAVFVCDGLAVLAGTFLAARLRRPAHLPIWAVSYMAQGLAWAGFFAAPGLAGALACLVVMRLASGLIIALDTTILLETVPAEYRGRVTSIHVTTYNATARLSLAALGAALGWFTLTSLGITAGLLATATGATWWLLAGRHSQTAYRTATSGLIAKSA</sequence>
<feature type="transmembrane region" description="Helical" evidence="6">
    <location>
        <begin position="12"/>
        <end position="37"/>
    </location>
</feature>
<dbReference type="Gene3D" id="1.20.1250.20">
    <property type="entry name" value="MFS general substrate transporter like domains"/>
    <property type="match status" value="1"/>
</dbReference>
<dbReference type="PANTHER" id="PTHR23513:SF18">
    <property type="entry name" value="INTEGRAL MEMBRANE PROTEIN"/>
    <property type="match status" value="1"/>
</dbReference>
<feature type="transmembrane region" description="Helical" evidence="6">
    <location>
        <begin position="226"/>
        <end position="244"/>
    </location>
</feature>
<name>A0ABS3TYH5_9ACTN</name>
<dbReference type="InterPro" id="IPR011701">
    <property type="entry name" value="MFS"/>
</dbReference>
<keyword evidence="5 6" id="KW-0472">Membrane</keyword>
<dbReference type="SUPFAM" id="SSF103473">
    <property type="entry name" value="MFS general substrate transporter"/>
    <property type="match status" value="1"/>
</dbReference>
<evidence type="ECO:0000313" key="8">
    <source>
        <dbReference type="Proteomes" id="UP000681341"/>
    </source>
</evidence>
<evidence type="ECO:0000256" key="4">
    <source>
        <dbReference type="ARBA" id="ARBA00022989"/>
    </source>
</evidence>
<evidence type="ECO:0000256" key="6">
    <source>
        <dbReference type="SAM" id="Phobius"/>
    </source>
</evidence>
<feature type="transmembrane region" description="Helical" evidence="6">
    <location>
        <begin position="164"/>
        <end position="182"/>
    </location>
</feature>
<proteinExistence type="predicted"/>
<accession>A0ABS3TYH5</accession>
<protein>
    <submittedName>
        <fullName evidence="7">MFS transporter</fullName>
    </submittedName>
</protein>
<evidence type="ECO:0000313" key="7">
    <source>
        <dbReference type="EMBL" id="MBO3731562.1"/>
    </source>
</evidence>
<keyword evidence="3 6" id="KW-0812">Transmembrane</keyword>
<feature type="transmembrane region" description="Helical" evidence="6">
    <location>
        <begin position="75"/>
        <end position="93"/>
    </location>
</feature>
<feature type="transmembrane region" description="Helical" evidence="6">
    <location>
        <begin position="138"/>
        <end position="158"/>
    </location>
</feature>
<feature type="transmembrane region" description="Helical" evidence="6">
    <location>
        <begin position="99"/>
        <end position="118"/>
    </location>
</feature>
<keyword evidence="2" id="KW-1003">Cell membrane</keyword>
<evidence type="ECO:0000256" key="2">
    <source>
        <dbReference type="ARBA" id="ARBA00022475"/>
    </source>
</evidence>
<dbReference type="PANTHER" id="PTHR23513">
    <property type="entry name" value="INTEGRAL MEMBRANE EFFLUX PROTEIN-RELATED"/>
    <property type="match status" value="1"/>
</dbReference>
<keyword evidence="8" id="KW-1185">Reference proteome</keyword>
<evidence type="ECO:0000256" key="5">
    <source>
        <dbReference type="ARBA" id="ARBA00023136"/>
    </source>
</evidence>
<comment type="subcellular location">
    <subcellularLocation>
        <location evidence="1">Cell membrane</location>
        <topology evidence="1">Multi-pass membrane protein</topology>
    </subcellularLocation>
</comment>
<dbReference type="Proteomes" id="UP000681341">
    <property type="component" value="Unassembled WGS sequence"/>
</dbReference>
<evidence type="ECO:0000256" key="3">
    <source>
        <dbReference type="ARBA" id="ARBA00022692"/>
    </source>
</evidence>
<feature type="transmembrane region" description="Helical" evidence="6">
    <location>
        <begin position="256"/>
        <end position="278"/>
    </location>
</feature>
<keyword evidence="4 6" id="KW-1133">Transmembrane helix</keyword>